<reference evidence="1" key="1">
    <citation type="submission" date="2014-11" db="EMBL/GenBank/DDBJ databases">
        <authorList>
            <person name="Amaro Gonzalez C."/>
        </authorList>
    </citation>
    <scope>NUCLEOTIDE SEQUENCE</scope>
</reference>
<dbReference type="EMBL" id="GBXM01024911">
    <property type="protein sequence ID" value="JAH83666.1"/>
    <property type="molecule type" value="Transcribed_RNA"/>
</dbReference>
<accession>A0A0E9W002</accession>
<sequence length="17" mass="1810">MPGHSTVGIRKMSPKSP</sequence>
<evidence type="ECO:0000313" key="1">
    <source>
        <dbReference type="EMBL" id="JAH83666.1"/>
    </source>
</evidence>
<dbReference type="AlphaFoldDB" id="A0A0E9W002"/>
<reference evidence="1" key="2">
    <citation type="journal article" date="2015" name="Fish Shellfish Immunol.">
        <title>Early steps in the European eel (Anguilla anguilla)-Vibrio vulnificus interaction in the gills: Role of the RtxA13 toxin.</title>
        <authorList>
            <person name="Callol A."/>
            <person name="Pajuelo D."/>
            <person name="Ebbesson L."/>
            <person name="Teles M."/>
            <person name="MacKenzie S."/>
            <person name="Amaro C."/>
        </authorList>
    </citation>
    <scope>NUCLEOTIDE SEQUENCE</scope>
</reference>
<protein>
    <submittedName>
        <fullName evidence="1">Uncharacterized protein</fullName>
    </submittedName>
</protein>
<name>A0A0E9W002_ANGAN</name>
<proteinExistence type="predicted"/>
<organism evidence="1">
    <name type="scientific">Anguilla anguilla</name>
    <name type="common">European freshwater eel</name>
    <name type="synonym">Muraena anguilla</name>
    <dbReference type="NCBI Taxonomy" id="7936"/>
    <lineage>
        <taxon>Eukaryota</taxon>
        <taxon>Metazoa</taxon>
        <taxon>Chordata</taxon>
        <taxon>Craniata</taxon>
        <taxon>Vertebrata</taxon>
        <taxon>Euteleostomi</taxon>
        <taxon>Actinopterygii</taxon>
        <taxon>Neopterygii</taxon>
        <taxon>Teleostei</taxon>
        <taxon>Anguilliformes</taxon>
        <taxon>Anguillidae</taxon>
        <taxon>Anguilla</taxon>
    </lineage>
</organism>